<feature type="region of interest" description="Disordered" evidence="1">
    <location>
        <begin position="135"/>
        <end position="177"/>
    </location>
</feature>
<evidence type="ECO:0000313" key="3">
    <source>
        <dbReference type="Proteomes" id="UP000007800"/>
    </source>
</evidence>
<dbReference type="GeneID" id="9038580"/>
<dbReference type="EMBL" id="GG677382">
    <property type="protein sequence ID" value="EER10545.1"/>
    <property type="molecule type" value="Genomic_DNA"/>
</dbReference>
<feature type="region of interest" description="Disordered" evidence="1">
    <location>
        <begin position="1"/>
        <end position="41"/>
    </location>
</feature>
<evidence type="ECO:0000313" key="2">
    <source>
        <dbReference type="EMBL" id="EER10545.1"/>
    </source>
</evidence>
<feature type="compositionally biased region" description="Basic and acidic residues" evidence="1">
    <location>
        <begin position="139"/>
        <end position="148"/>
    </location>
</feature>
<name>C5KYG8_PERM5</name>
<dbReference type="InParanoid" id="C5KYG8"/>
<reference evidence="2 3" key="1">
    <citation type="submission" date="2008-07" db="EMBL/GenBank/DDBJ databases">
        <authorList>
            <person name="El-Sayed N."/>
            <person name="Caler E."/>
            <person name="Inman J."/>
            <person name="Amedeo P."/>
            <person name="Hass B."/>
            <person name="Wortman J."/>
        </authorList>
    </citation>
    <scope>NUCLEOTIDE SEQUENCE [LARGE SCALE GENOMIC DNA]</scope>
    <source>
        <strain evidence="3">ATCC 50983 / TXsc</strain>
    </source>
</reference>
<organism evidence="3">
    <name type="scientific">Perkinsus marinus (strain ATCC 50983 / TXsc)</name>
    <dbReference type="NCBI Taxonomy" id="423536"/>
    <lineage>
        <taxon>Eukaryota</taxon>
        <taxon>Sar</taxon>
        <taxon>Alveolata</taxon>
        <taxon>Perkinsozoa</taxon>
        <taxon>Perkinsea</taxon>
        <taxon>Perkinsida</taxon>
        <taxon>Perkinsidae</taxon>
        <taxon>Perkinsus</taxon>
    </lineage>
</organism>
<keyword evidence="3" id="KW-1185">Reference proteome</keyword>
<dbReference type="RefSeq" id="XP_002778750.1">
    <property type="nucleotide sequence ID" value="XM_002778704.1"/>
</dbReference>
<proteinExistence type="predicted"/>
<dbReference type="OMA" id="DESCSTH"/>
<dbReference type="AlphaFoldDB" id="C5KYG8"/>
<feature type="compositionally biased region" description="Acidic residues" evidence="1">
    <location>
        <begin position="161"/>
        <end position="172"/>
    </location>
</feature>
<protein>
    <submittedName>
        <fullName evidence="2">Uncharacterized protein</fullName>
    </submittedName>
</protein>
<accession>C5KYG8</accession>
<evidence type="ECO:0000256" key="1">
    <source>
        <dbReference type="SAM" id="MobiDB-lite"/>
    </source>
</evidence>
<gene>
    <name evidence="2" type="ORF">Pmar_PMAR005880</name>
</gene>
<dbReference type="Proteomes" id="UP000007800">
    <property type="component" value="Unassembled WGS sequence"/>
</dbReference>
<sequence length="273" mass="30043">MIPPNDREEDATSGTTPGSADVADPTLVISDTSNGGVDAVPNPQLLIDAQRMQNERPRAQTIGEGGKEHLAVIERLRERRASIGQSILLPSETEAGSLRGDRRRRKSWAVPLRTSIRLNSDGKSEDEMMGEVLGLDGSGQERDDHSGIEDEDCCSTHSFTEDDGYEEEEEEAPLPAGQRRVSAASLDSDEIAVTSHQDGRGARRVQLVDLRKSIRALGNYAQATRFLASKTRFRLSELPESYKLAEKIDRVLRIKTSILSAAWHVIICNHVFA</sequence>